<accession>A0A8X6YW52</accession>
<evidence type="ECO:0000313" key="1">
    <source>
        <dbReference type="EMBL" id="GFY78148.1"/>
    </source>
</evidence>
<dbReference type="OrthoDB" id="10426051at2759"/>
<dbReference type="EMBL" id="BMAV01022840">
    <property type="protein sequence ID" value="GFY78148.1"/>
    <property type="molecule type" value="Genomic_DNA"/>
</dbReference>
<reference evidence="1" key="1">
    <citation type="submission" date="2020-08" db="EMBL/GenBank/DDBJ databases">
        <title>Multicomponent nature underlies the extraordinary mechanical properties of spider dragline silk.</title>
        <authorList>
            <person name="Kono N."/>
            <person name="Nakamura H."/>
            <person name="Mori M."/>
            <person name="Yoshida Y."/>
            <person name="Ohtoshi R."/>
            <person name="Malay A.D."/>
            <person name="Moran D.A.P."/>
            <person name="Tomita M."/>
            <person name="Numata K."/>
            <person name="Arakawa K."/>
        </authorList>
    </citation>
    <scope>NUCLEOTIDE SEQUENCE</scope>
</reference>
<organism evidence="1 2">
    <name type="scientific">Trichonephila inaurata madagascariensis</name>
    <dbReference type="NCBI Taxonomy" id="2747483"/>
    <lineage>
        <taxon>Eukaryota</taxon>
        <taxon>Metazoa</taxon>
        <taxon>Ecdysozoa</taxon>
        <taxon>Arthropoda</taxon>
        <taxon>Chelicerata</taxon>
        <taxon>Arachnida</taxon>
        <taxon>Araneae</taxon>
        <taxon>Araneomorphae</taxon>
        <taxon>Entelegynae</taxon>
        <taxon>Araneoidea</taxon>
        <taxon>Nephilidae</taxon>
        <taxon>Trichonephila</taxon>
        <taxon>Trichonephila inaurata</taxon>
    </lineage>
</organism>
<dbReference type="Proteomes" id="UP000886998">
    <property type="component" value="Unassembled WGS sequence"/>
</dbReference>
<gene>
    <name evidence="1" type="ORF">TNIN_316711</name>
</gene>
<evidence type="ECO:0000313" key="2">
    <source>
        <dbReference type="Proteomes" id="UP000886998"/>
    </source>
</evidence>
<comment type="caution">
    <text evidence="1">The sequence shown here is derived from an EMBL/GenBank/DDBJ whole genome shotgun (WGS) entry which is preliminary data.</text>
</comment>
<sequence length="137" mass="15331">MSKILRYVELVVFNFIVEGARGTLSKWVSPRFISIVGWKRRGGRERGVEMSRMGREARILFPFSSLERVGGKRVSASGANPSSGSKRKTAFFASRPRLPPYSHAPPFGHLWQDVTEQLNKIRKATGVLQGKDLPVGF</sequence>
<name>A0A8X6YW52_9ARAC</name>
<dbReference type="AlphaFoldDB" id="A0A8X6YW52"/>
<protein>
    <submittedName>
        <fullName evidence="1">Uncharacterized protein</fullName>
    </submittedName>
</protein>
<keyword evidence="2" id="KW-1185">Reference proteome</keyword>
<proteinExistence type="predicted"/>